<keyword evidence="2" id="KW-0732">Signal</keyword>
<evidence type="ECO:0000313" key="4">
    <source>
        <dbReference type="Proteomes" id="UP000473525"/>
    </source>
</evidence>
<proteinExistence type="predicted"/>
<comment type="caution">
    <text evidence="3">The sequence shown here is derived from an EMBL/GenBank/DDBJ whole genome shotgun (WGS) entry which is preliminary data.</text>
</comment>
<dbReference type="Proteomes" id="UP000473525">
    <property type="component" value="Unassembled WGS sequence"/>
</dbReference>
<organism evidence="3 4">
    <name type="scientific">Nocardioides agri</name>
    <dbReference type="NCBI Taxonomy" id="2682843"/>
    <lineage>
        <taxon>Bacteria</taxon>
        <taxon>Bacillati</taxon>
        <taxon>Actinomycetota</taxon>
        <taxon>Actinomycetes</taxon>
        <taxon>Propionibacteriales</taxon>
        <taxon>Nocardioidaceae</taxon>
        <taxon>Nocardioides</taxon>
    </lineage>
</organism>
<dbReference type="PROSITE" id="PS51257">
    <property type="entry name" value="PROKAR_LIPOPROTEIN"/>
    <property type="match status" value="1"/>
</dbReference>
<sequence>MRTRALLVVLAVTAVLAGAGCTDDAPGSGGLPADTTSRPPPEPADPPAPFRAADPRLPVGWTRAQCADLTARGNTGLVVRLAVPPAFVPTESDGRRCSFVRAFARELTISFGPGPTLGSVKARDVDPYTPSGQGDGQLGEVSYAADVPVYGDHRGERLDYFCFCDGQNLQERTVLARGVRVSWTTPHGKDSRDDLFDQVTASVALVRGRTSTCAGHGRTATYRPPVPQTESVDSFQGRCHLYLRPGRGSLQRYAEVVPVPRRSLDDLAAALRRLKRVHDVRLERGVAVLDGRPADRLTWRHTRDKVSLYNDPAGTWRLVALGTPDLRVTWGARPGQWRREADVVSRFVGSVHLLP</sequence>
<evidence type="ECO:0000256" key="2">
    <source>
        <dbReference type="SAM" id="SignalP"/>
    </source>
</evidence>
<evidence type="ECO:0008006" key="5">
    <source>
        <dbReference type="Google" id="ProtNLM"/>
    </source>
</evidence>
<gene>
    <name evidence="3" type="ORF">GON03_15095</name>
</gene>
<evidence type="ECO:0000313" key="3">
    <source>
        <dbReference type="EMBL" id="MVQ50512.1"/>
    </source>
</evidence>
<accession>A0A6L6XUR8</accession>
<keyword evidence="4" id="KW-1185">Reference proteome</keyword>
<feature type="region of interest" description="Disordered" evidence="1">
    <location>
        <begin position="23"/>
        <end position="55"/>
    </location>
</feature>
<protein>
    <recommendedName>
        <fullName evidence="5">DUF3558 domain-containing protein</fullName>
    </recommendedName>
</protein>
<dbReference type="EMBL" id="WSEK01000004">
    <property type="protein sequence ID" value="MVQ50512.1"/>
    <property type="molecule type" value="Genomic_DNA"/>
</dbReference>
<dbReference type="RefSeq" id="WP_157343591.1">
    <property type="nucleotide sequence ID" value="NZ_WSEK01000004.1"/>
</dbReference>
<dbReference type="AlphaFoldDB" id="A0A6L6XUR8"/>
<feature type="compositionally biased region" description="Pro residues" evidence="1">
    <location>
        <begin position="38"/>
        <end position="49"/>
    </location>
</feature>
<evidence type="ECO:0000256" key="1">
    <source>
        <dbReference type="SAM" id="MobiDB-lite"/>
    </source>
</evidence>
<feature type="signal peptide" evidence="2">
    <location>
        <begin position="1"/>
        <end position="19"/>
    </location>
</feature>
<name>A0A6L6XUR8_9ACTN</name>
<reference evidence="3 4" key="1">
    <citation type="submission" date="2019-12" db="EMBL/GenBank/DDBJ databases">
        <authorList>
            <person name="Huq M.A."/>
        </authorList>
    </citation>
    <scope>NUCLEOTIDE SEQUENCE [LARGE SCALE GENOMIC DNA]</scope>
    <source>
        <strain evidence="3 4">MAH-18</strain>
    </source>
</reference>
<feature type="chain" id="PRO_5038657095" description="DUF3558 domain-containing protein" evidence="2">
    <location>
        <begin position="20"/>
        <end position="355"/>
    </location>
</feature>